<sequence>MWQPVTFEERLINKYFKDLKGDLYLKVELGETEGKSEPIAISALLISSAGNNVHLPEDYSNPLLAEAAEGKDINIIESCHTADGEMLGKLLVGTDLVKKRLSPASINRVLLCGQKNVNIEDFARERNIKIIEYENLNFAEISAADSKRSQKFVDIRKKPDESRKRAFLKGWKDAVSGDIYSGAYDYKTHANMGNLFGWIYGDVNKSFRKKTWERYIDKSEGI</sequence>
<dbReference type="OrthoDB" id="3035856at2"/>
<dbReference type="AlphaFoldDB" id="A0A1G9P5C7"/>
<dbReference type="EMBL" id="FNGO01000012">
    <property type="protein sequence ID" value="SDL94018.1"/>
    <property type="molecule type" value="Genomic_DNA"/>
</dbReference>
<reference evidence="1 2" key="1">
    <citation type="submission" date="2016-10" db="EMBL/GenBank/DDBJ databases">
        <authorList>
            <person name="de Groot N.N."/>
        </authorList>
    </citation>
    <scope>NUCLEOTIDE SEQUENCE [LARGE SCALE GENOMIC DNA]</scope>
    <source>
        <strain evidence="1 2">SLAS-1</strain>
    </source>
</reference>
<organism evidence="1 2">
    <name type="scientific">Halarsenatibacter silvermanii</name>
    <dbReference type="NCBI Taxonomy" id="321763"/>
    <lineage>
        <taxon>Bacteria</taxon>
        <taxon>Bacillati</taxon>
        <taxon>Bacillota</taxon>
        <taxon>Clostridia</taxon>
        <taxon>Halanaerobiales</taxon>
        <taxon>Halarsenatibacteraceae</taxon>
        <taxon>Halarsenatibacter</taxon>
    </lineage>
</organism>
<name>A0A1G9P5C7_9FIRM</name>
<dbReference type="STRING" id="321763.SAMN04488692_11216"/>
<accession>A0A1G9P5C7</accession>
<evidence type="ECO:0000313" key="1">
    <source>
        <dbReference type="EMBL" id="SDL94018.1"/>
    </source>
</evidence>
<gene>
    <name evidence="1" type="ORF">SAMN04488692_11216</name>
</gene>
<evidence type="ECO:0000313" key="2">
    <source>
        <dbReference type="Proteomes" id="UP000199476"/>
    </source>
</evidence>
<protein>
    <submittedName>
        <fullName evidence="1">Uncharacterized protein</fullName>
    </submittedName>
</protein>
<proteinExistence type="predicted"/>
<keyword evidence="2" id="KW-1185">Reference proteome</keyword>
<dbReference type="RefSeq" id="WP_089760348.1">
    <property type="nucleotide sequence ID" value="NZ_FNGO01000012.1"/>
</dbReference>
<dbReference type="Proteomes" id="UP000199476">
    <property type="component" value="Unassembled WGS sequence"/>
</dbReference>